<evidence type="ECO:0000313" key="1">
    <source>
        <dbReference type="EMBL" id="OII78231.1"/>
    </source>
</evidence>
<evidence type="ECO:0000313" key="2">
    <source>
        <dbReference type="Proteomes" id="UP000186804"/>
    </source>
</evidence>
<dbReference type="Proteomes" id="UP000186804">
    <property type="component" value="Unassembled WGS sequence"/>
</dbReference>
<name>A0A1J4MVY0_9CRYT</name>
<dbReference type="VEuPathDB" id="CryptoDB:cand_034560"/>
<dbReference type="GeneID" id="92367640"/>
<dbReference type="RefSeq" id="XP_067070077.1">
    <property type="nucleotide sequence ID" value="XM_067213682.1"/>
</dbReference>
<sequence>MKRKNLYNEIKYITKSIEELQDSLSNPLKREEYREYVNKDENFLNDMNENDHESFAMCCEFGSVKALINEKRYNNIFKKTQSSTLEDIIRKWKWKYMVIPPSSNSQNNDNNTKTLDYSNSIFDIFNWNRWYDDNYGINKFPLNTLDFHTLQGIISMDMPSKVIKKRKETVHKDNIHATKLTENFTDTNNFNIKEIEATKSNIYEWLKLCDRNQKGLKFWDIVLDIDKEKGFSNTCLYIFCLLSLLKDGLIMIHSSNRIIELNSDDLVIWTNKDSLSDRQKNTGIISNFSYLKWCSLCENKPRLDACSFASSTSFS</sequence>
<dbReference type="OrthoDB" id="340288at2759"/>
<comment type="caution">
    <text evidence="1">The sequence shown here is derived from an EMBL/GenBank/DDBJ whole genome shotgun (WGS) entry which is preliminary data.</text>
</comment>
<organism evidence="1 2">
    <name type="scientific">Cryptosporidium andersoni</name>
    <dbReference type="NCBI Taxonomy" id="117008"/>
    <lineage>
        <taxon>Eukaryota</taxon>
        <taxon>Sar</taxon>
        <taxon>Alveolata</taxon>
        <taxon>Apicomplexa</taxon>
        <taxon>Conoidasida</taxon>
        <taxon>Coccidia</taxon>
        <taxon>Eucoccidiorida</taxon>
        <taxon>Eimeriorina</taxon>
        <taxon>Cryptosporidiidae</taxon>
        <taxon>Cryptosporidium</taxon>
    </lineage>
</organism>
<proteinExistence type="predicted"/>
<reference evidence="1 2" key="1">
    <citation type="submission" date="2016-10" db="EMBL/GenBank/DDBJ databases">
        <title>Reductive evolution of mitochondrial metabolism and differential evolution of invasion-related proteins in Cryptosporidium.</title>
        <authorList>
            <person name="Liu S."/>
            <person name="Roellig D.M."/>
            <person name="Guo Y."/>
            <person name="Li N."/>
            <person name="Frace M.A."/>
            <person name="Tang K."/>
            <person name="Zhang L."/>
            <person name="Feng Y."/>
            <person name="Xiao L."/>
        </authorList>
    </citation>
    <scope>NUCLEOTIDE SEQUENCE [LARGE SCALE GENOMIC DNA]</scope>
    <source>
        <strain evidence="1">30847</strain>
    </source>
</reference>
<dbReference type="EMBL" id="LRBS01000003">
    <property type="protein sequence ID" value="OII78231.1"/>
    <property type="molecule type" value="Genomic_DNA"/>
</dbReference>
<protein>
    <submittedName>
        <fullName evidence="1">Uncharacterized protein</fullName>
    </submittedName>
</protein>
<keyword evidence="2" id="KW-1185">Reference proteome</keyword>
<gene>
    <name evidence="1" type="ORF">cand_034560</name>
</gene>
<dbReference type="AlphaFoldDB" id="A0A1J4MVY0"/>
<accession>A0A1J4MVY0</accession>